<evidence type="ECO:0000256" key="2">
    <source>
        <dbReference type="ARBA" id="ARBA00004496"/>
    </source>
</evidence>
<evidence type="ECO:0000256" key="13">
    <source>
        <dbReference type="ARBA" id="ARBA00022801"/>
    </source>
</evidence>
<proteinExistence type="inferred from homology"/>
<evidence type="ECO:0000256" key="20">
    <source>
        <dbReference type="ARBA" id="ARBA00063876"/>
    </source>
</evidence>
<keyword evidence="7" id="KW-0690">Ribosome biogenesis</keyword>
<evidence type="ECO:0000313" key="27">
    <source>
        <dbReference type="EMBL" id="CAH1398002.1"/>
    </source>
</evidence>
<dbReference type="InterPro" id="IPR018934">
    <property type="entry name" value="RIO_dom"/>
</dbReference>
<keyword evidence="9 21" id="KW-0808">Transferase</keyword>
<feature type="compositionally biased region" description="Basic residues" evidence="25">
    <location>
        <begin position="534"/>
        <end position="560"/>
    </location>
</feature>
<accession>A0A9P0H9R3</accession>
<dbReference type="EC" id="2.7.11.1" evidence="4 21"/>
<dbReference type="GO" id="GO:0042254">
    <property type="term" value="P:ribosome biogenesis"/>
    <property type="evidence" value="ECO:0007669"/>
    <property type="project" value="UniProtKB-KW"/>
</dbReference>
<dbReference type="AlphaFoldDB" id="A0A9P0H9R3"/>
<dbReference type="Gene3D" id="3.30.200.20">
    <property type="entry name" value="Phosphorylase Kinase, domain 1"/>
    <property type="match status" value="1"/>
</dbReference>
<dbReference type="GO" id="GO:0016787">
    <property type="term" value="F:hydrolase activity"/>
    <property type="evidence" value="ECO:0007669"/>
    <property type="project" value="UniProtKB-KW"/>
</dbReference>
<feature type="binding site" evidence="23">
    <location>
        <position position="204"/>
    </location>
    <ligand>
        <name>ATP</name>
        <dbReference type="ChEBI" id="CHEBI:30616"/>
    </ligand>
</feature>
<feature type="binding site" evidence="23">
    <location>
        <position position="276"/>
    </location>
    <ligand>
        <name>ATP</name>
        <dbReference type="ChEBI" id="CHEBI:30616"/>
    </ligand>
</feature>
<keyword evidence="28" id="KW-1185">Reference proteome</keyword>
<dbReference type="InterPro" id="IPR051272">
    <property type="entry name" value="RIO-type_Ser/Thr_kinase"/>
</dbReference>
<dbReference type="PIRSF" id="PIRSF038147">
    <property type="entry name" value="Ser/Thr_PK_RIO1"/>
    <property type="match status" value="1"/>
</dbReference>
<feature type="domain" description="RIO kinase" evidence="26">
    <location>
        <begin position="146"/>
        <end position="383"/>
    </location>
</feature>
<evidence type="ECO:0000256" key="15">
    <source>
        <dbReference type="ARBA" id="ARBA00022842"/>
    </source>
</evidence>
<dbReference type="FunFam" id="3.30.200.20:FF:000148">
    <property type="entry name" value="Serine/threonine-protein kinase RIO1"/>
    <property type="match status" value="1"/>
</dbReference>
<dbReference type="FunFam" id="1.10.510.10:FF:000232">
    <property type="entry name" value="Serine/threonine-protein kinase RIO1"/>
    <property type="match status" value="1"/>
</dbReference>
<comment type="cofactor">
    <cofactor evidence="1 24">
        <name>Mg(2+)</name>
        <dbReference type="ChEBI" id="CHEBI:18420"/>
    </cofactor>
</comment>
<evidence type="ECO:0000256" key="17">
    <source>
        <dbReference type="ARBA" id="ARBA00048679"/>
    </source>
</evidence>
<dbReference type="CDD" id="cd05147">
    <property type="entry name" value="RIO1_euk"/>
    <property type="match status" value="1"/>
</dbReference>
<organism evidence="27 28">
    <name type="scientific">Nezara viridula</name>
    <name type="common">Southern green stink bug</name>
    <name type="synonym">Cimex viridulus</name>
    <dbReference type="NCBI Taxonomy" id="85310"/>
    <lineage>
        <taxon>Eukaryota</taxon>
        <taxon>Metazoa</taxon>
        <taxon>Ecdysozoa</taxon>
        <taxon>Arthropoda</taxon>
        <taxon>Hexapoda</taxon>
        <taxon>Insecta</taxon>
        <taxon>Pterygota</taxon>
        <taxon>Neoptera</taxon>
        <taxon>Paraneoptera</taxon>
        <taxon>Hemiptera</taxon>
        <taxon>Heteroptera</taxon>
        <taxon>Panheteroptera</taxon>
        <taxon>Pentatomomorpha</taxon>
        <taxon>Pentatomoidea</taxon>
        <taxon>Pentatomidae</taxon>
        <taxon>Pentatominae</taxon>
        <taxon>Nezara</taxon>
    </lineage>
</organism>
<feature type="compositionally biased region" description="Basic and acidic residues" evidence="25">
    <location>
        <begin position="512"/>
        <end position="533"/>
    </location>
</feature>
<keyword evidence="12 21" id="KW-0418">Kinase</keyword>
<dbReference type="SMART" id="SM00090">
    <property type="entry name" value="RIO"/>
    <property type="match status" value="1"/>
</dbReference>
<evidence type="ECO:0000256" key="11">
    <source>
        <dbReference type="ARBA" id="ARBA00022741"/>
    </source>
</evidence>
<evidence type="ECO:0000256" key="7">
    <source>
        <dbReference type="ARBA" id="ARBA00022517"/>
    </source>
</evidence>
<keyword evidence="11 21" id="KW-0547">Nucleotide-binding</keyword>
<keyword evidence="13" id="KW-0378">Hydrolase</keyword>
<dbReference type="Proteomes" id="UP001152798">
    <property type="component" value="Chromosome 4"/>
</dbReference>
<dbReference type="PANTHER" id="PTHR45723">
    <property type="entry name" value="SERINE/THREONINE-PROTEIN KINASE RIO1"/>
    <property type="match status" value="1"/>
</dbReference>
<name>A0A9P0H9R3_NEZVI</name>
<dbReference type="InterPro" id="IPR011009">
    <property type="entry name" value="Kinase-like_dom_sf"/>
</dbReference>
<dbReference type="InterPro" id="IPR017407">
    <property type="entry name" value="Ser/Thr_kinase_Rio1"/>
</dbReference>
<evidence type="ECO:0000256" key="19">
    <source>
        <dbReference type="ARBA" id="ARBA00057025"/>
    </source>
</evidence>
<evidence type="ECO:0000313" key="28">
    <source>
        <dbReference type="Proteomes" id="UP001152798"/>
    </source>
</evidence>
<evidence type="ECO:0000256" key="4">
    <source>
        <dbReference type="ARBA" id="ARBA00012513"/>
    </source>
</evidence>
<dbReference type="InterPro" id="IPR000687">
    <property type="entry name" value="RIO_kinase"/>
</dbReference>
<feature type="binding site" evidence="24">
    <location>
        <position position="337"/>
    </location>
    <ligand>
        <name>Mg(2+)</name>
        <dbReference type="ChEBI" id="CHEBI:18420"/>
    </ligand>
</feature>
<dbReference type="Pfam" id="PF01163">
    <property type="entry name" value="RIO1"/>
    <property type="match status" value="1"/>
</dbReference>
<evidence type="ECO:0000256" key="21">
    <source>
        <dbReference type="PIRNR" id="PIRNR038147"/>
    </source>
</evidence>
<comment type="subcellular location">
    <subcellularLocation>
        <location evidence="2">Cytoplasm</location>
    </subcellularLocation>
</comment>
<dbReference type="GO" id="GO:0046872">
    <property type="term" value="F:metal ion binding"/>
    <property type="evidence" value="ECO:0007669"/>
    <property type="project" value="UniProtKB-KW"/>
</dbReference>
<evidence type="ECO:0000256" key="25">
    <source>
        <dbReference type="SAM" id="MobiDB-lite"/>
    </source>
</evidence>
<evidence type="ECO:0000256" key="9">
    <source>
        <dbReference type="ARBA" id="ARBA00022679"/>
    </source>
</evidence>
<sequence>MFEIVEGQFSDAESENDVVNEDRKSSPKEIKKHVTFSLEDEVKELIIYSSSEEIEEDCYSDEDMYIGESKGYGKYNGMVRTISNNMNAQQSSKKVSSFQPSDKLLKKYSDKINLEMYEGPSLPNHATNYLMETNRKFEAGRCKEKDKKDRATVEQVMDPRTRMILFKLLDRGTFSEVNGCISTGKEANVYHATTNQIDKDYAIKVYKTIVRVFKDRQKYVNGEFRFRHRHSCHNSRKMVLLWAEKEMRNLIRLKSAGLRVPDPILLKSNVLVMSFLGTNGWPSPKLKDAVLNSSKACRLYRDCIRMMWVMYNKCKLVHADLSEYNLLYHEGEAYIIDVSQSVEHDHPHSLDFLRKDCNNITEFFKRKGVAILTVKELFDFITDANLNEDKVESFLDEASTRLAGKEPTHADGEAAVEEEVFKGQYIPQRLTEVVDFERDISLVKTGLLDVKELPYTKIVGLPDVIGNTKQEDKNYESSDDGSVSGSEDEKNNDSGEESEDGESKSKFINSARPRDESPESKKARKKEMKDQKAEKRKTKVKKHVKKRKEKLMKANSKKLK</sequence>
<dbReference type="EMBL" id="OV725080">
    <property type="protein sequence ID" value="CAH1398002.1"/>
    <property type="molecule type" value="Genomic_DNA"/>
</dbReference>
<feature type="region of interest" description="Disordered" evidence="25">
    <location>
        <begin position="1"/>
        <end position="26"/>
    </location>
</feature>
<comment type="similarity">
    <text evidence="3 21">Belongs to the protein kinase superfamily. RIO-type Ser/Thr kinase family.</text>
</comment>
<dbReference type="OrthoDB" id="205248at2759"/>
<keyword evidence="6" id="KW-0963">Cytoplasm</keyword>
<feature type="active site" description="4-aspartylphosphate intermediate" evidence="22">
    <location>
        <position position="337"/>
    </location>
</feature>
<gene>
    <name evidence="27" type="ORF">NEZAVI_LOCUS7734</name>
</gene>
<evidence type="ECO:0000256" key="10">
    <source>
        <dbReference type="ARBA" id="ARBA00022723"/>
    </source>
</evidence>
<evidence type="ECO:0000256" key="16">
    <source>
        <dbReference type="ARBA" id="ARBA00047899"/>
    </source>
</evidence>
<keyword evidence="15" id="KW-0460">Magnesium</keyword>
<evidence type="ECO:0000256" key="14">
    <source>
        <dbReference type="ARBA" id="ARBA00022840"/>
    </source>
</evidence>
<keyword evidence="10" id="KW-0479">Metal-binding</keyword>
<comment type="subunit">
    <text evidence="20">Associates with the precursor of the 40S ribosome subunit. Interacts (via its N-terminus) with PRMT5 (via its N-terminus). Interacts with WDR77. Found in a PRMT5 complex composed of PRMT5, WDR77 and RIOK1. Interacts (via its C-terminus) with NCL; this interaction targets NCL for PRTM5 methylation.</text>
</comment>
<evidence type="ECO:0000256" key="23">
    <source>
        <dbReference type="PIRSR" id="PIRSR038147-2"/>
    </source>
</evidence>
<feature type="active site" description="Proton acceptor" evidence="22">
    <location>
        <position position="320"/>
    </location>
</feature>
<evidence type="ECO:0000256" key="24">
    <source>
        <dbReference type="PIRSR" id="PIRSR038147-3"/>
    </source>
</evidence>
<dbReference type="GO" id="GO:0005737">
    <property type="term" value="C:cytoplasm"/>
    <property type="evidence" value="ECO:0007669"/>
    <property type="project" value="UniProtKB-SubCell"/>
</dbReference>
<dbReference type="InterPro" id="IPR018935">
    <property type="entry name" value="RIO_kinase_CS"/>
</dbReference>
<keyword evidence="8 21" id="KW-0723">Serine/threonine-protein kinase</keyword>
<evidence type="ECO:0000256" key="5">
    <source>
        <dbReference type="ARBA" id="ARBA00016038"/>
    </source>
</evidence>
<dbReference type="Gene3D" id="1.10.510.10">
    <property type="entry name" value="Transferase(Phosphotransferase) domain 1"/>
    <property type="match status" value="1"/>
</dbReference>
<comment type="function">
    <text evidence="19">Involved in the final steps of cytoplasmic maturation of the 40S ribosomal subunit. Involved in processing of 18S-E pre-rRNA to the mature 18S rRNA. Required for the recycling of NOB1 and PNO1 from the late 40S precursor. The association with the very late 40S subunit intermediate may involve a translation-like checkpoint point cycle preceeding the binding to the 60S ribosomal subunit. Despite the protein kinase domain is proposed to act predominantly as an ATPase. The catalytic activity regulates its dynamic association with the 40S subunit. In addition to its role in ribosomal biogenesis acts as an adapter protein by recruiting NCL/nucleolin the to PRMT5 complex for its symmetrical methylation.</text>
</comment>
<dbReference type="GO" id="GO:0004674">
    <property type="term" value="F:protein serine/threonine kinase activity"/>
    <property type="evidence" value="ECO:0007669"/>
    <property type="project" value="UniProtKB-KW"/>
</dbReference>
<feature type="binding site" evidence="23">
    <location>
        <position position="274"/>
    </location>
    <ligand>
        <name>ATP</name>
        <dbReference type="ChEBI" id="CHEBI:30616"/>
    </ligand>
</feature>
<evidence type="ECO:0000256" key="6">
    <source>
        <dbReference type="ARBA" id="ARBA00022490"/>
    </source>
</evidence>
<evidence type="ECO:0000256" key="12">
    <source>
        <dbReference type="ARBA" id="ARBA00022777"/>
    </source>
</evidence>
<evidence type="ECO:0000256" key="1">
    <source>
        <dbReference type="ARBA" id="ARBA00001946"/>
    </source>
</evidence>
<evidence type="ECO:0000256" key="8">
    <source>
        <dbReference type="ARBA" id="ARBA00022527"/>
    </source>
</evidence>
<feature type="region of interest" description="Disordered" evidence="25">
    <location>
        <begin position="468"/>
        <end position="560"/>
    </location>
</feature>
<evidence type="ECO:0000256" key="3">
    <source>
        <dbReference type="ARBA" id="ARBA00009196"/>
    </source>
</evidence>
<reference evidence="27" key="1">
    <citation type="submission" date="2022-01" db="EMBL/GenBank/DDBJ databases">
        <authorList>
            <person name="King R."/>
        </authorList>
    </citation>
    <scope>NUCLEOTIDE SEQUENCE</scope>
</reference>
<dbReference type="PROSITE" id="PS01245">
    <property type="entry name" value="RIO1"/>
    <property type="match status" value="1"/>
</dbReference>
<evidence type="ECO:0000259" key="26">
    <source>
        <dbReference type="SMART" id="SM00090"/>
    </source>
</evidence>
<comment type="catalytic activity">
    <reaction evidence="18">
        <text>ATP + H2O = ADP + phosphate + H(+)</text>
        <dbReference type="Rhea" id="RHEA:13065"/>
        <dbReference type="ChEBI" id="CHEBI:15377"/>
        <dbReference type="ChEBI" id="CHEBI:15378"/>
        <dbReference type="ChEBI" id="CHEBI:30616"/>
        <dbReference type="ChEBI" id="CHEBI:43474"/>
        <dbReference type="ChEBI" id="CHEBI:456216"/>
    </reaction>
</comment>
<comment type="catalytic activity">
    <reaction evidence="17 21">
        <text>L-seryl-[protein] + ATP = O-phospho-L-seryl-[protein] + ADP + H(+)</text>
        <dbReference type="Rhea" id="RHEA:17989"/>
        <dbReference type="Rhea" id="RHEA-COMP:9863"/>
        <dbReference type="Rhea" id="RHEA-COMP:11604"/>
        <dbReference type="ChEBI" id="CHEBI:15378"/>
        <dbReference type="ChEBI" id="CHEBI:29999"/>
        <dbReference type="ChEBI" id="CHEBI:30616"/>
        <dbReference type="ChEBI" id="CHEBI:83421"/>
        <dbReference type="ChEBI" id="CHEBI:456216"/>
        <dbReference type="EC" id="2.7.11.1"/>
    </reaction>
</comment>
<evidence type="ECO:0000256" key="18">
    <source>
        <dbReference type="ARBA" id="ARBA00049360"/>
    </source>
</evidence>
<feature type="binding site" evidence="24">
    <location>
        <position position="325"/>
    </location>
    <ligand>
        <name>Mg(2+)</name>
        <dbReference type="ChEBI" id="CHEBI:18420"/>
    </ligand>
</feature>
<dbReference type="SUPFAM" id="SSF56112">
    <property type="entry name" value="Protein kinase-like (PK-like)"/>
    <property type="match status" value="1"/>
</dbReference>
<comment type="catalytic activity">
    <reaction evidence="16 21">
        <text>L-threonyl-[protein] + ATP = O-phospho-L-threonyl-[protein] + ADP + H(+)</text>
        <dbReference type="Rhea" id="RHEA:46608"/>
        <dbReference type="Rhea" id="RHEA-COMP:11060"/>
        <dbReference type="Rhea" id="RHEA-COMP:11605"/>
        <dbReference type="ChEBI" id="CHEBI:15378"/>
        <dbReference type="ChEBI" id="CHEBI:30013"/>
        <dbReference type="ChEBI" id="CHEBI:30616"/>
        <dbReference type="ChEBI" id="CHEBI:61977"/>
        <dbReference type="ChEBI" id="CHEBI:456216"/>
        <dbReference type="EC" id="2.7.11.1"/>
    </reaction>
</comment>
<keyword evidence="14 21" id="KW-0067">ATP-binding</keyword>
<dbReference type="GO" id="GO:0005524">
    <property type="term" value="F:ATP binding"/>
    <property type="evidence" value="ECO:0007669"/>
    <property type="project" value="UniProtKB-KW"/>
</dbReference>
<protein>
    <recommendedName>
        <fullName evidence="5 21">Serine/threonine-protein kinase RIO1</fullName>
        <ecNumber evidence="4 21">2.7.11.1</ecNumber>
    </recommendedName>
</protein>
<evidence type="ECO:0000256" key="22">
    <source>
        <dbReference type="PIRSR" id="PIRSR038147-1"/>
    </source>
</evidence>